<protein>
    <submittedName>
        <fullName evidence="1">Uncharacterized protein</fullName>
    </submittedName>
</protein>
<proteinExistence type="predicted"/>
<evidence type="ECO:0000313" key="2">
    <source>
        <dbReference type="Proteomes" id="UP001439008"/>
    </source>
</evidence>
<keyword evidence="2" id="KW-1185">Reference proteome</keyword>
<evidence type="ECO:0000313" key="1">
    <source>
        <dbReference type="EMBL" id="MES1921285.1"/>
    </source>
</evidence>
<accession>A0ABV2ANP2</accession>
<dbReference type="EMBL" id="JBDODL010001216">
    <property type="protein sequence ID" value="MES1921285.1"/>
    <property type="molecule type" value="Genomic_DNA"/>
</dbReference>
<dbReference type="Proteomes" id="UP001439008">
    <property type="component" value="Unassembled WGS sequence"/>
</dbReference>
<organism evidence="1 2">
    <name type="scientific">Bonamia ostreae</name>
    <dbReference type="NCBI Taxonomy" id="126728"/>
    <lineage>
        <taxon>Eukaryota</taxon>
        <taxon>Sar</taxon>
        <taxon>Rhizaria</taxon>
        <taxon>Endomyxa</taxon>
        <taxon>Ascetosporea</taxon>
        <taxon>Haplosporida</taxon>
        <taxon>Bonamia</taxon>
    </lineage>
</organism>
<comment type="caution">
    <text evidence="1">The sequence shown here is derived from an EMBL/GenBank/DDBJ whole genome shotgun (WGS) entry which is preliminary data.</text>
</comment>
<feature type="non-terminal residue" evidence="1">
    <location>
        <position position="1"/>
    </location>
</feature>
<name>A0ABV2ANP2_9EUKA</name>
<gene>
    <name evidence="1" type="ORF">MHBO_002835</name>
</gene>
<reference evidence="1 2" key="1">
    <citation type="journal article" date="2024" name="BMC Biol.">
        <title>Comparative genomics of Ascetosporea gives new insight into the evolutionary basis for animal parasitism in Rhizaria.</title>
        <authorList>
            <person name="Hiltunen Thoren M."/>
            <person name="Onut-Brannstrom I."/>
            <person name="Alfjorden A."/>
            <person name="Peckova H."/>
            <person name="Swords F."/>
            <person name="Hooper C."/>
            <person name="Holzer A.S."/>
            <person name="Bass D."/>
            <person name="Burki F."/>
        </authorList>
    </citation>
    <scope>NUCLEOTIDE SEQUENCE [LARGE SCALE GENOMIC DNA]</scope>
    <source>
        <strain evidence="1">20-A016</strain>
    </source>
</reference>
<sequence>IEKTKMVKNFVTIEFCFGQLLAGKFCERFSQNGVVCFSYKNPVVVTKKRSVLLRKVKMPIRSLSKIDHSMVLNKRRFGQFRTSHQLRYATEEIKKRFSKYDSNFRPNFNPVPRNFEIEERSDYRYRAVSRREESFNFRNESGRIKRIENGQRMIRGIRRKNFDNLFCSKKPRRFK</sequence>